<feature type="compositionally biased region" description="Basic and acidic residues" evidence="1">
    <location>
        <begin position="414"/>
        <end position="424"/>
    </location>
</feature>
<dbReference type="Gene3D" id="3.30.460.10">
    <property type="entry name" value="Beta Polymerase, domain 2"/>
    <property type="match status" value="1"/>
</dbReference>
<dbReference type="PANTHER" id="PTHR45762">
    <property type="entry name" value="ZINC FINGER RNA-BINDING PROTEIN"/>
    <property type="match status" value="1"/>
</dbReference>
<evidence type="ECO:0000256" key="1">
    <source>
        <dbReference type="SAM" id="MobiDB-lite"/>
    </source>
</evidence>
<reference evidence="4" key="1">
    <citation type="submission" date="2019-12" db="UniProtKB">
        <authorList>
            <consortium name="WormBaseParasite"/>
        </authorList>
    </citation>
    <scope>IDENTIFICATION</scope>
</reference>
<dbReference type="GO" id="GO:0008270">
    <property type="term" value="F:zinc ion binding"/>
    <property type="evidence" value="ECO:0007669"/>
    <property type="project" value="InterPro"/>
</dbReference>
<dbReference type="GO" id="GO:0003676">
    <property type="term" value="F:nucleic acid binding"/>
    <property type="evidence" value="ECO:0007669"/>
    <property type="project" value="InterPro"/>
</dbReference>
<dbReference type="InterPro" id="IPR043519">
    <property type="entry name" value="NT_sf"/>
</dbReference>
<proteinExistence type="predicted"/>
<keyword evidence="3" id="KW-1185">Reference proteome</keyword>
<dbReference type="SMART" id="SM00572">
    <property type="entry name" value="DZF"/>
    <property type="match status" value="1"/>
</dbReference>
<dbReference type="InterPro" id="IPR013087">
    <property type="entry name" value="Znf_C2H2_type"/>
</dbReference>
<feature type="compositionally biased region" description="Polar residues" evidence="1">
    <location>
        <begin position="34"/>
        <end position="45"/>
    </location>
</feature>
<dbReference type="InterPro" id="IPR003604">
    <property type="entry name" value="Matrin/U1-like-C_Znf_C2H2"/>
</dbReference>
<feature type="region of interest" description="Disordered" evidence="1">
    <location>
        <begin position="296"/>
        <end position="336"/>
    </location>
</feature>
<dbReference type="SMART" id="SM00355">
    <property type="entry name" value="ZnF_C2H2"/>
    <property type="match status" value="3"/>
</dbReference>
<dbReference type="PROSITE" id="PS51703">
    <property type="entry name" value="DZF"/>
    <property type="match status" value="1"/>
</dbReference>
<dbReference type="PANTHER" id="PTHR45762:SF3">
    <property type="entry name" value="ZINC-FINGER PROTEIN AT 72D, ISOFORM B"/>
    <property type="match status" value="1"/>
</dbReference>
<protein>
    <submittedName>
        <fullName evidence="4">DZF domain-containing protein</fullName>
    </submittedName>
</protein>
<dbReference type="Gene3D" id="3.30.160.60">
    <property type="entry name" value="Classic Zinc Finger"/>
    <property type="match status" value="2"/>
</dbReference>
<dbReference type="STRING" id="70415.A0A5S6QXQ9"/>
<dbReference type="PROSITE" id="PS00028">
    <property type="entry name" value="ZINC_FINGER_C2H2_1"/>
    <property type="match status" value="2"/>
</dbReference>
<evidence type="ECO:0000313" key="4">
    <source>
        <dbReference type="WBParaSite" id="TMUE_3000011672.1"/>
    </source>
</evidence>
<dbReference type="InterPro" id="IPR006561">
    <property type="entry name" value="DZF_dom"/>
</dbReference>
<dbReference type="Pfam" id="PF12874">
    <property type="entry name" value="zf-met"/>
    <property type="match status" value="3"/>
</dbReference>
<accession>A0A5S6QXQ9</accession>
<dbReference type="SMART" id="SM00451">
    <property type="entry name" value="ZnF_U1"/>
    <property type="match status" value="3"/>
</dbReference>
<dbReference type="Proteomes" id="UP000046395">
    <property type="component" value="Unassembled WGS sequence"/>
</dbReference>
<dbReference type="InterPro" id="IPR049401">
    <property type="entry name" value="DZF_dom_N"/>
</dbReference>
<dbReference type="AlphaFoldDB" id="A0A5S6QXQ9"/>
<evidence type="ECO:0000259" key="2">
    <source>
        <dbReference type="PROSITE" id="PS51703"/>
    </source>
</evidence>
<dbReference type="WBParaSite" id="TMUE_3000011672.1">
    <property type="protein sequence ID" value="TMUE_3000011672.1"/>
    <property type="gene ID" value="WBGene00287177"/>
</dbReference>
<feature type="domain" description="DZF" evidence="2">
    <location>
        <begin position="431"/>
        <end position="825"/>
    </location>
</feature>
<dbReference type="InterPro" id="IPR036236">
    <property type="entry name" value="Znf_C2H2_sf"/>
</dbReference>
<sequence length="825" mass="91477">MSRRYFDSLRRPPQTPARAQNYSMNTGGGGATDLFSSPQPQQLMTFGQDVSPRYGDTSYSQSSFSSDYNSSYGSDGYLSTPVRPEENYSYESSSTYGRGMNVGMGYLAGMNVNGGYSRTTLASTPQLPSVDFCSQESYRPAFSPYGSVTQEHSFIGRGSSMFQTTYGRPLASSGYAVPFRDSRGTFPRTSRAGHLRGRKNFASSRGTTEARTRNTLFCELCKVSCVGQQAYDEHVKGQRHAKRETQAKAVNSPAEAKGTNRAVHHCKICNIYCTGAETLKAHQRGIKHQRAVKLQESMGKEQANGESVSAAPEVESVKTETEEPAKPGEEQMDVSVSAEVLSEKKEDQTLKSASPQPERGPEIVGEEYLTFIPASRNKAAQFRCRLCNCEFSDLQAKDTHLRGRRHRINFKKTVEGAKEDKSPSEETITERPLVSEADTPSSVPGDGQFDFGIEPSLANPLYELNEEIERYNDALFLRKLKDIEPLKEVTSAVSTISDFLVSHLANIKLPFVKEETTETSDNATENAKANAPNPKTPFVKILRVDGLAKGISVRGENRGDIVAVCNEMPTSDVFATVEQYLAGKVQAHLNKEEYSVSKVEEPMRAVMLRRTAEPVVEVYVHFAFAKKPLVNKETAEEKVEVQQAMETDCIEERQCGEALVAVRRTEWFERVRTHGIVTVLQMLYYLRNKEEPLLASLSDWTWQVLVANVSFGLNGYVGPSMLFTGLCEKISSGLLLPIIGIKVSDPCEYGKQVDLLDSLSHQHRLGLTMVFQKWLNLIALGLLDGVLKLDSKEAHPEKEPEDEFFDDNGEPKKLKIIADDSISGA</sequence>
<feature type="region of interest" description="Disordered" evidence="1">
    <location>
        <begin position="1"/>
        <end position="90"/>
    </location>
</feature>
<evidence type="ECO:0000313" key="3">
    <source>
        <dbReference type="Proteomes" id="UP000046395"/>
    </source>
</evidence>
<name>A0A5S6QXQ9_TRIMR</name>
<dbReference type="Gene3D" id="1.10.1410.40">
    <property type="match status" value="1"/>
</dbReference>
<feature type="region of interest" description="Disordered" evidence="1">
    <location>
        <begin position="414"/>
        <end position="442"/>
    </location>
</feature>
<feature type="compositionally biased region" description="Basic and acidic residues" evidence="1">
    <location>
        <begin position="315"/>
        <end position="329"/>
    </location>
</feature>
<feature type="compositionally biased region" description="Basic and acidic residues" evidence="1">
    <location>
        <begin position="1"/>
        <end position="10"/>
    </location>
</feature>
<dbReference type="Pfam" id="PF07528">
    <property type="entry name" value="DZF_N"/>
    <property type="match status" value="1"/>
</dbReference>
<dbReference type="SUPFAM" id="SSF57667">
    <property type="entry name" value="beta-beta-alpha zinc fingers"/>
    <property type="match status" value="3"/>
</dbReference>
<organism evidence="3 4">
    <name type="scientific">Trichuris muris</name>
    <name type="common">Mouse whipworm</name>
    <dbReference type="NCBI Taxonomy" id="70415"/>
    <lineage>
        <taxon>Eukaryota</taxon>
        <taxon>Metazoa</taxon>
        <taxon>Ecdysozoa</taxon>
        <taxon>Nematoda</taxon>
        <taxon>Enoplea</taxon>
        <taxon>Dorylaimia</taxon>
        <taxon>Trichinellida</taxon>
        <taxon>Trichuridae</taxon>
        <taxon>Trichuris</taxon>
    </lineage>
</organism>
<feature type="compositionally biased region" description="Low complexity" evidence="1">
    <location>
        <begin position="54"/>
        <end position="79"/>
    </location>
</feature>